<dbReference type="Proteomes" id="UP000823637">
    <property type="component" value="Unassembled WGS sequence"/>
</dbReference>
<evidence type="ECO:0000313" key="9">
    <source>
        <dbReference type="Proteomes" id="UP000823637"/>
    </source>
</evidence>
<dbReference type="Pfam" id="PF20582">
    <property type="entry name" value="UPF0758_N"/>
    <property type="match status" value="1"/>
</dbReference>
<keyword evidence="2" id="KW-0479">Metal-binding</keyword>
<keyword evidence="4" id="KW-0862">Zinc</keyword>
<reference evidence="8" key="1">
    <citation type="submission" date="2020-10" db="EMBL/GenBank/DDBJ databases">
        <authorList>
            <person name="Gilroy R."/>
        </authorList>
    </citation>
    <scope>NUCLEOTIDE SEQUENCE</scope>
    <source>
        <strain evidence="8">D3-1215</strain>
    </source>
</reference>
<proteinExistence type="inferred from homology"/>
<evidence type="ECO:0000256" key="3">
    <source>
        <dbReference type="ARBA" id="ARBA00022801"/>
    </source>
</evidence>
<dbReference type="NCBIfam" id="TIGR00608">
    <property type="entry name" value="radc"/>
    <property type="match status" value="1"/>
</dbReference>
<accession>A0A9D9EF40</accession>
<feature type="domain" description="MPN" evidence="7">
    <location>
        <begin position="104"/>
        <end position="227"/>
    </location>
</feature>
<dbReference type="InterPro" id="IPR046778">
    <property type="entry name" value="UPF0758_N"/>
</dbReference>
<evidence type="ECO:0000256" key="4">
    <source>
        <dbReference type="ARBA" id="ARBA00022833"/>
    </source>
</evidence>
<dbReference type="EMBL" id="JADIMR010000032">
    <property type="protein sequence ID" value="MBO8446539.1"/>
    <property type="molecule type" value="Genomic_DNA"/>
</dbReference>
<dbReference type="NCBIfam" id="NF000642">
    <property type="entry name" value="PRK00024.1"/>
    <property type="match status" value="1"/>
</dbReference>
<dbReference type="PROSITE" id="PS50249">
    <property type="entry name" value="MPN"/>
    <property type="match status" value="1"/>
</dbReference>
<organism evidence="8 9">
    <name type="scientific">Candidatus Enterocola intestinipullorum</name>
    <dbReference type="NCBI Taxonomy" id="2840783"/>
    <lineage>
        <taxon>Bacteria</taxon>
        <taxon>Pseudomonadati</taxon>
        <taxon>Bacteroidota</taxon>
        <taxon>Bacteroidia</taxon>
        <taxon>Bacteroidales</taxon>
        <taxon>Candidatus Enterocola</taxon>
    </lineage>
</organism>
<protein>
    <submittedName>
        <fullName evidence="8">DNA repair protein RadC</fullName>
    </submittedName>
</protein>
<evidence type="ECO:0000256" key="2">
    <source>
        <dbReference type="ARBA" id="ARBA00022723"/>
    </source>
</evidence>
<dbReference type="PANTHER" id="PTHR30471:SF3">
    <property type="entry name" value="UPF0758 PROTEIN YEES-RELATED"/>
    <property type="match status" value="1"/>
</dbReference>
<name>A0A9D9EF40_9BACT</name>
<sequence>MTIKSWNEDDRPREKMLQKGASGLSDAELLAILIGSGTRTLSAVELAREVLRFANSNLNELGRLDARDLVRNIKGIGPAKAVNIAAAMEIGRRRSSLCAENAAPIKSSLSAAEIFRHVLADLDHEEFWLLMLNNANRAIGKTKLSQGGLTSTVADVRIGLKHAIMNNATGIMIFHNHPSGLCRPSREDMDITAKFKQAAITMDIRFLDHIIICGKEDYYSFSDNGLL</sequence>
<dbReference type="SUPFAM" id="SSF102712">
    <property type="entry name" value="JAB1/MPN domain"/>
    <property type="match status" value="1"/>
</dbReference>
<evidence type="ECO:0000256" key="6">
    <source>
        <dbReference type="RuleBase" id="RU003797"/>
    </source>
</evidence>
<dbReference type="InterPro" id="IPR037518">
    <property type="entry name" value="MPN"/>
</dbReference>
<evidence type="ECO:0000313" key="8">
    <source>
        <dbReference type="EMBL" id="MBO8446539.1"/>
    </source>
</evidence>
<dbReference type="GO" id="GO:0046872">
    <property type="term" value="F:metal ion binding"/>
    <property type="evidence" value="ECO:0007669"/>
    <property type="project" value="UniProtKB-KW"/>
</dbReference>
<reference evidence="8" key="2">
    <citation type="journal article" date="2021" name="PeerJ">
        <title>Extensive microbial diversity within the chicken gut microbiome revealed by metagenomics and culture.</title>
        <authorList>
            <person name="Gilroy R."/>
            <person name="Ravi A."/>
            <person name="Getino M."/>
            <person name="Pursley I."/>
            <person name="Horton D.L."/>
            <person name="Alikhan N.F."/>
            <person name="Baker D."/>
            <person name="Gharbi K."/>
            <person name="Hall N."/>
            <person name="Watson M."/>
            <person name="Adriaenssens E.M."/>
            <person name="Foster-Nyarko E."/>
            <person name="Jarju S."/>
            <person name="Secka A."/>
            <person name="Antonio M."/>
            <person name="Oren A."/>
            <person name="Chaudhuri R.R."/>
            <person name="La Ragione R."/>
            <person name="Hildebrand F."/>
            <person name="Pallen M.J."/>
        </authorList>
    </citation>
    <scope>NUCLEOTIDE SEQUENCE</scope>
    <source>
        <strain evidence="8">D3-1215</strain>
    </source>
</reference>
<dbReference type="Pfam" id="PF04002">
    <property type="entry name" value="RadC"/>
    <property type="match status" value="1"/>
</dbReference>
<keyword evidence="1" id="KW-0645">Protease</keyword>
<gene>
    <name evidence="8" type="primary">radC</name>
    <name evidence="8" type="ORF">IAC32_02180</name>
</gene>
<keyword evidence="3" id="KW-0378">Hydrolase</keyword>
<dbReference type="GO" id="GO:0006508">
    <property type="term" value="P:proteolysis"/>
    <property type="evidence" value="ECO:0007669"/>
    <property type="project" value="UniProtKB-KW"/>
</dbReference>
<dbReference type="Gene3D" id="3.40.140.10">
    <property type="entry name" value="Cytidine Deaminase, domain 2"/>
    <property type="match status" value="1"/>
</dbReference>
<keyword evidence="5" id="KW-0482">Metalloprotease</keyword>
<dbReference type="GO" id="GO:0008237">
    <property type="term" value="F:metallopeptidase activity"/>
    <property type="evidence" value="ECO:0007669"/>
    <property type="project" value="UniProtKB-KW"/>
</dbReference>
<dbReference type="InterPro" id="IPR020891">
    <property type="entry name" value="UPF0758_CS"/>
</dbReference>
<evidence type="ECO:0000256" key="5">
    <source>
        <dbReference type="ARBA" id="ARBA00023049"/>
    </source>
</evidence>
<dbReference type="InterPro" id="IPR001405">
    <property type="entry name" value="UPF0758"/>
</dbReference>
<comment type="similarity">
    <text evidence="6">Belongs to the UPF0758 family.</text>
</comment>
<dbReference type="PANTHER" id="PTHR30471">
    <property type="entry name" value="DNA REPAIR PROTEIN RADC"/>
    <property type="match status" value="1"/>
</dbReference>
<dbReference type="PROSITE" id="PS01302">
    <property type="entry name" value="UPF0758"/>
    <property type="match status" value="1"/>
</dbReference>
<comment type="caution">
    <text evidence="8">The sequence shown here is derived from an EMBL/GenBank/DDBJ whole genome shotgun (WGS) entry which is preliminary data.</text>
</comment>
<dbReference type="CDD" id="cd08071">
    <property type="entry name" value="MPN_DUF2466"/>
    <property type="match status" value="1"/>
</dbReference>
<evidence type="ECO:0000259" key="7">
    <source>
        <dbReference type="PROSITE" id="PS50249"/>
    </source>
</evidence>
<dbReference type="InterPro" id="IPR025657">
    <property type="entry name" value="RadC_JAB"/>
</dbReference>
<dbReference type="AlphaFoldDB" id="A0A9D9EF40"/>
<evidence type="ECO:0000256" key="1">
    <source>
        <dbReference type="ARBA" id="ARBA00022670"/>
    </source>
</evidence>